<sequence>MSDTDGGPGREAERGFDGPRLVVALYCLLVGVGVVGGALVGVFVEGMTAPHLFGVLALPPTPVGFAAYGGVTVATMLGVPLAGVVYLSRRLDDPHAVDE</sequence>
<dbReference type="Pfam" id="PF24364">
    <property type="entry name" value="DUF7520"/>
    <property type="match status" value="1"/>
</dbReference>
<protein>
    <recommendedName>
        <fullName evidence="4">Cox cluster protein</fullName>
    </recommendedName>
</protein>
<keyword evidence="1" id="KW-1133">Transmembrane helix</keyword>
<feature type="transmembrane region" description="Helical" evidence="1">
    <location>
        <begin position="21"/>
        <end position="44"/>
    </location>
</feature>
<comment type="caution">
    <text evidence="2">The sequence shown here is derived from an EMBL/GenBank/DDBJ whole genome shotgun (WGS) entry which is preliminary data.</text>
</comment>
<evidence type="ECO:0000313" key="3">
    <source>
        <dbReference type="Proteomes" id="UP000017840"/>
    </source>
</evidence>
<dbReference type="Proteomes" id="UP000017840">
    <property type="component" value="Unassembled WGS sequence"/>
</dbReference>
<keyword evidence="1" id="KW-0812">Transmembrane</keyword>
<keyword evidence="1" id="KW-0472">Membrane</keyword>
<dbReference type="InterPro" id="IPR055942">
    <property type="entry name" value="DUF7520"/>
</dbReference>
<proteinExistence type="predicted"/>
<feature type="transmembrane region" description="Helical" evidence="1">
    <location>
        <begin position="64"/>
        <end position="87"/>
    </location>
</feature>
<name>V4J3B3_9EURY</name>
<dbReference type="eggNOG" id="arCOG06260">
    <property type="taxonomic scope" value="Archaea"/>
</dbReference>
<dbReference type="OrthoDB" id="210904at2157"/>
<dbReference type="EMBL" id="ASGZ01000004">
    <property type="protein sequence ID" value="ESP89877.1"/>
    <property type="molecule type" value="Genomic_DNA"/>
</dbReference>
<keyword evidence="3" id="KW-1185">Reference proteome</keyword>
<reference evidence="2 3" key="1">
    <citation type="journal article" date="2013" name="Genome Announc.">
        <title>Draft Genome Sequence of 'Candidatus Halobonum tyrrellensis' Strain G22, Isolated from the Hypersaline Waters of Lake Tyrrell, Australia.</title>
        <authorList>
            <person name="Ugalde J.A."/>
            <person name="Narasingarao P."/>
            <person name="Kuo S."/>
            <person name="Podell S."/>
            <person name="Allen E.E."/>
        </authorList>
    </citation>
    <scope>NUCLEOTIDE SEQUENCE [LARGE SCALE GENOMIC DNA]</scope>
    <source>
        <strain evidence="2 3">G22</strain>
    </source>
</reference>
<dbReference type="AlphaFoldDB" id="V4J3B3"/>
<organism evidence="2 3">
    <name type="scientific">Candidatus Halobonum tyrrellensis G22</name>
    <dbReference type="NCBI Taxonomy" id="1324957"/>
    <lineage>
        <taxon>Archaea</taxon>
        <taxon>Methanobacteriati</taxon>
        <taxon>Methanobacteriota</taxon>
        <taxon>Stenosarchaea group</taxon>
        <taxon>Halobacteria</taxon>
        <taxon>Halobacteriales</taxon>
        <taxon>Haloferacaceae</taxon>
        <taxon>Candidatus Halobonum</taxon>
    </lineage>
</organism>
<evidence type="ECO:0000313" key="2">
    <source>
        <dbReference type="EMBL" id="ESP89877.1"/>
    </source>
</evidence>
<accession>V4J3B3</accession>
<dbReference type="RefSeq" id="WP_023392920.1">
    <property type="nucleotide sequence ID" value="NZ_ASGZ01000004.1"/>
</dbReference>
<gene>
    <name evidence="2" type="ORF">K933_01607</name>
</gene>
<evidence type="ECO:0000256" key="1">
    <source>
        <dbReference type="SAM" id="Phobius"/>
    </source>
</evidence>
<evidence type="ECO:0008006" key="4">
    <source>
        <dbReference type="Google" id="ProtNLM"/>
    </source>
</evidence>